<evidence type="ECO:0000256" key="2">
    <source>
        <dbReference type="ARBA" id="ARBA00023125"/>
    </source>
</evidence>
<dbReference type="PANTHER" id="PTHR43280:SF30">
    <property type="entry name" value="MMSAB OPERON REGULATORY PROTEIN"/>
    <property type="match status" value="1"/>
</dbReference>
<dbReference type="InterPro" id="IPR018060">
    <property type="entry name" value="HTH_AraC"/>
</dbReference>
<dbReference type="InterPro" id="IPR009057">
    <property type="entry name" value="Homeodomain-like_sf"/>
</dbReference>
<dbReference type="SUPFAM" id="SSF46689">
    <property type="entry name" value="Homeodomain-like"/>
    <property type="match status" value="2"/>
</dbReference>
<dbReference type="Proteomes" id="UP000054709">
    <property type="component" value="Unassembled WGS sequence"/>
</dbReference>
<dbReference type="InterPro" id="IPR002491">
    <property type="entry name" value="ABC_transptr_periplasmic_BD"/>
</dbReference>
<dbReference type="EMBL" id="LCZJ02000016">
    <property type="protein sequence ID" value="KTD87897.1"/>
    <property type="molecule type" value="Genomic_DNA"/>
</dbReference>
<dbReference type="InterPro" id="IPR018062">
    <property type="entry name" value="HTH_AraC-typ_CS"/>
</dbReference>
<accession>A0A0W1B2U5</accession>
<keyword evidence="1" id="KW-0805">Transcription regulation</keyword>
<dbReference type="Gene3D" id="3.40.50.1980">
    <property type="entry name" value="Nitrogenase molybdenum iron protein domain"/>
    <property type="match status" value="2"/>
</dbReference>
<dbReference type="Pfam" id="PF12833">
    <property type="entry name" value="HTH_18"/>
    <property type="match status" value="1"/>
</dbReference>
<feature type="domain" description="Fe/B12 periplasmic-binding" evidence="5">
    <location>
        <begin position="276"/>
        <end position="531"/>
    </location>
</feature>
<protein>
    <submittedName>
        <fullName evidence="6">AraC family transcriptional regulator</fullName>
    </submittedName>
</protein>
<dbReference type="Gene3D" id="1.10.10.60">
    <property type="entry name" value="Homeodomain-like"/>
    <property type="match status" value="2"/>
</dbReference>
<proteinExistence type="predicted"/>
<comment type="caution">
    <text evidence="6">The sequence shown here is derived from an EMBL/GenBank/DDBJ whole genome shotgun (WGS) entry which is preliminary data.</text>
</comment>
<dbReference type="AlphaFoldDB" id="A0A0W1B2U5"/>
<dbReference type="PRINTS" id="PR00032">
    <property type="entry name" value="HTHARAC"/>
</dbReference>
<keyword evidence="3" id="KW-0804">Transcription</keyword>
<dbReference type="Pfam" id="PF01497">
    <property type="entry name" value="Peripla_BP_2"/>
    <property type="match status" value="1"/>
</dbReference>
<organism evidence="6 7">
    <name type="scientific">Paenibacillus etheri</name>
    <dbReference type="NCBI Taxonomy" id="1306852"/>
    <lineage>
        <taxon>Bacteria</taxon>
        <taxon>Bacillati</taxon>
        <taxon>Bacillota</taxon>
        <taxon>Bacilli</taxon>
        <taxon>Bacillales</taxon>
        <taxon>Paenibacillaceae</taxon>
        <taxon>Paenibacillus</taxon>
    </lineage>
</organism>
<dbReference type="SMART" id="SM00342">
    <property type="entry name" value="HTH_ARAC"/>
    <property type="match status" value="1"/>
</dbReference>
<dbReference type="PROSITE" id="PS01124">
    <property type="entry name" value="HTH_ARAC_FAMILY_2"/>
    <property type="match status" value="1"/>
</dbReference>
<dbReference type="PROSITE" id="PS00041">
    <property type="entry name" value="HTH_ARAC_FAMILY_1"/>
    <property type="match status" value="1"/>
</dbReference>
<dbReference type="SUPFAM" id="SSF53807">
    <property type="entry name" value="Helical backbone' metal receptor"/>
    <property type="match status" value="1"/>
</dbReference>
<evidence type="ECO:0000259" key="5">
    <source>
        <dbReference type="PROSITE" id="PS50983"/>
    </source>
</evidence>
<dbReference type="RefSeq" id="WP_060622212.1">
    <property type="nucleotide sequence ID" value="NZ_LCZJ02000016.1"/>
</dbReference>
<evidence type="ECO:0000313" key="6">
    <source>
        <dbReference type="EMBL" id="KTD87897.1"/>
    </source>
</evidence>
<dbReference type="GO" id="GO:0003700">
    <property type="term" value="F:DNA-binding transcription factor activity"/>
    <property type="evidence" value="ECO:0007669"/>
    <property type="project" value="InterPro"/>
</dbReference>
<sequence>MTKDLQGSNRRKLFYSLINIETQSLSGSGQSEVFQDHTLIIVSEGLGFVEAEMRQFPLEKGTGFLFEPGLLSKINAEERGLSFYRLTFEMIETGENRQSEIERRTKEDILRSGLQSCRPFSQCKLLLEAIYNSRRSTDEIEWFAGHTRFQELLLLIMRANSSVVQITGDHEAIQRSIHYMEEHYNQAVTVDQLAEVAGITRARYTQTFKEVTGRIPLEHLNGLRIERAQQQLLLTNDRMHDIALSVGYSNEYYFNRRFKRSVGVTPGQYRSFHQDGLRVFAPFLEDYLLALDITPVAQYSHAEWGKQEYLALHNVPAVDISNRNWQELSRYTPELILLDNGFHRWHLEECSRIAPLFKLPVHQEDWRATLYSAAAVFGRTERVQEVIGNYEHQAQQAKQVLTRSVHSQTIACLRISVYGITLYGCEHLGYTGSVLHHDLGLQPHSLVGKLTRGKNRVNLTKEELANLTADHLFITFDRLEGGGRELLDTQLWRSLPAVRNGCVYEVDFMAWMNYGVLSHQRKIEDVLRALG</sequence>
<dbReference type="PANTHER" id="PTHR43280">
    <property type="entry name" value="ARAC-FAMILY TRANSCRIPTIONAL REGULATOR"/>
    <property type="match status" value="1"/>
</dbReference>
<reference evidence="6 7" key="1">
    <citation type="journal article" date="2015" name="Int. Biodeterior. Biodegradation">
        <title>Physiological and genetic screening methods for the isolation of methyl tert-butyl ether-degrading bacteria for bioremediation purposes.</title>
        <authorList>
            <person name="Guisado I.M."/>
            <person name="Purswani J."/>
            <person name="Gonzalez Lopez J."/>
            <person name="Pozo C."/>
        </authorList>
    </citation>
    <scope>NUCLEOTIDE SEQUENCE [LARGE SCALE GENOMIC DNA]</scope>
    <source>
        <strain evidence="6 7">SH7</strain>
    </source>
</reference>
<keyword evidence="7" id="KW-1185">Reference proteome</keyword>
<evidence type="ECO:0000313" key="7">
    <source>
        <dbReference type="Proteomes" id="UP000054709"/>
    </source>
</evidence>
<feature type="domain" description="HTH araC/xylS-type" evidence="4">
    <location>
        <begin position="174"/>
        <end position="272"/>
    </location>
</feature>
<keyword evidence="2" id="KW-0238">DNA-binding</keyword>
<dbReference type="PROSITE" id="PS50983">
    <property type="entry name" value="FE_B12_PBP"/>
    <property type="match status" value="1"/>
</dbReference>
<gene>
    <name evidence="6" type="ORF">UQ64_07210</name>
</gene>
<dbReference type="OrthoDB" id="9783876at2"/>
<dbReference type="InterPro" id="IPR020449">
    <property type="entry name" value="Tscrpt_reg_AraC-type_HTH"/>
</dbReference>
<evidence type="ECO:0000256" key="1">
    <source>
        <dbReference type="ARBA" id="ARBA00023015"/>
    </source>
</evidence>
<evidence type="ECO:0000256" key="3">
    <source>
        <dbReference type="ARBA" id="ARBA00023163"/>
    </source>
</evidence>
<evidence type="ECO:0000259" key="4">
    <source>
        <dbReference type="PROSITE" id="PS01124"/>
    </source>
</evidence>
<name>A0A0W1B2U5_9BACL</name>
<dbReference type="GO" id="GO:0043565">
    <property type="term" value="F:sequence-specific DNA binding"/>
    <property type="evidence" value="ECO:0007669"/>
    <property type="project" value="InterPro"/>
</dbReference>